<proteinExistence type="predicted"/>
<organism evidence="3 4">
    <name type="scientific">Stylophora pistillata</name>
    <name type="common">Smooth cauliflower coral</name>
    <dbReference type="NCBI Taxonomy" id="50429"/>
    <lineage>
        <taxon>Eukaryota</taxon>
        <taxon>Metazoa</taxon>
        <taxon>Cnidaria</taxon>
        <taxon>Anthozoa</taxon>
        <taxon>Hexacorallia</taxon>
        <taxon>Scleractinia</taxon>
        <taxon>Astrocoeniina</taxon>
        <taxon>Pocilloporidae</taxon>
        <taxon>Stylophora</taxon>
    </lineage>
</organism>
<dbReference type="PANTHER" id="PTHR46791">
    <property type="entry name" value="EXPRESSED PROTEIN"/>
    <property type="match status" value="1"/>
</dbReference>
<dbReference type="InterPro" id="IPR012337">
    <property type="entry name" value="RNaseH-like_sf"/>
</dbReference>
<accession>A0A2B4S823</accession>
<evidence type="ECO:0000256" key="1">
    <source>
        <dbReference type="SAM" id="SignalP"/>
    </source>
</evidence>
<dbReference type="PANTHER" id="PTHR46791:SF13">
    <property type="entry name" value="CLR5 DOMAIN-CONTAINING PROTEIN"/>
    <property type="match status" value="1"/>
</dbReference>
<feature type="chain" id="PRO_5012134561" description="Integrase core domain-containing protein" evidence="1">
    <location>
        <begin position="20"/>
        <end position="419"/>
    </location>
</feature>
<comment type="caution">
    <text evidence="3">The sequence shown here is derived from an EMBL/GenBank/DDBJ whole genome shotgun (WGS) entry which is preliminary data.</text>
</comment>
<dbReference type="InterPro" id="IPR058913">
    <property type="entry name" value="Integrase_dom_put"/>
</dbReference>
<feature type="domain" description="Integrase core" evidence="2">
    <location>
        <begin position="150"/>
        <end position="329"/>
    </location>
</feature>
<evidence type="ECO:0000259" key="2">
    <source>
        <dbReference type="Pfam" id="PF24764"/>
    </source>
</evidence>
<reference evidence="4" key="1">
    <citation type="journal article" date="2017" name="bioRxiv">
        <title>Comparative analysis of the genomes of Stylophora pistillata and Acropora digitifera provides evidence for extensive differences between species of corals.</title>
        <authorList>
            <person name="Voolstra C.R."/>
            <person name="Li Y."/>
            <person name="Liew Y.J."/>
            <person name="Baumgarten S."/>
            <person name="Zoccola D."/>
            <person name="Flot J.-F."/>
            <person name="Tambutte S."/>
            <person name="Allemand D."/>
            <person name="Aranda M."/>
        </authorList>
    </citation>
    <scope>NUCLEOTIDE SEQUENCE [LARGE SCALE GENOMIC DNA]</scope>
</reference>
<keyword evidence="1" id="KW-0732">Signal</keyword>
<name>A0A2B4S823_STYPI</name>
<evidence type="ECO:0000313" key="3">
    <source>
        <dbReference type="EMBL" id="PFX24757.1"/>
    </source>
</evidence>
<gene>
    <name evidence="3" type="ORF">AWC38_SpisGene10630</name>
</gene>
<protein>
    <recommendedName>
        <fullName evidence="2">Integrase core domain-containing protein</fullName>
    </recommendedName>
</protein>
<dbReference type="OrthoDB" id="5954938at2759"/>
<feature type="signal peptide" evidence="1">
    <location>
        <begin position="1"/>
        <end position="19"/>
    </location>
</feature>
<dbReference type="EMBL" id="LSMT01000167">
    <property type="protein sequence ID" value="PFX24757.1"/>
    <property type="molecule type" value="Genomic_DNA"/>
</dbReference>
<sequence length="419" mass="48240">MKIFFIFSVIFIQSSSLEAVIPEYLPVNQAVSRNDAIENYFTLGFTASEILSFLVNVHGIRLSLRQLRRILKNRGCTRRGQSTDMSIIVRAVEEELRGSGSIIGYRSMHQRLTADRQLIVTRNTVRQVLKILDPEGVQARSEHKLRRRNYSTKGPNYLWHIDGYDKLKPFGFCVHGAIDGYSRKILWLEVSSSNNDPGIITRYYLDCVRQIGGTSRVIRADRGTENGNIAVTQHFFRRLAGDDFRAEKSFMYGRSTANQRIEAWWGILRKQCSDWWIKYFKDLRDVGLFSDDDIVHRECLKFCFMDLLQMELHKVARLWNTHRIRPSANPESPAGRPDCLYFIPQSTHTRDYLTQVGVDEVDIAEAYCAQEPPLRGCSPYFNELAEMIMEDEGLGMPNTVEEAQDLYIALLGKFCLPAK</sequence>
<dbReference type="STRING" id="50429.A0A2B4S823"/>
<dbReference type="SUPFAM" id="SSF53098">
    <property type="entry name" value="Ribonuclease H-like"/>
    <property type="match status" value="1"/>
</dbReference>
<keyword evidence="4" id="KW-1185">Reference proteome</keyword>
<dbReference type="Pfam" id="PF24764">
    <property type="entry name" value="rva_4"/>
    <property type="match status" value="1"/>
</dbReference>
<dbReference type="Proteomes" id="UP000225706">
    <property type="component" value="Unassembled WGS sequence"/>
</dbReference>
<dbReference type="AlphaFoldDB" id="A0A2B4S823"/>
<evidence type="ECO:0000313" key="4">
    <source>
        <dbReference type="Proteomes" id="UP000225706"/>
    </source>
</evidence>